<dbReference type="PROSITE" id="PS51194">
    <property type="entry name" value="HELICASE_CTER"/>
    <property type="match status" value="1"/>
</dbReference>
<name>A0A6M0IFV9_9BACT</name>
<evidence type="ECO:0000259" key="13">
    <source>
        <dbReference type="PROSITE" id="PS51192"/>
    </source>
</evidence>
<dbReference type="GO" id="GO:0016787">
    <property type="term" value="F:hydrolase activity"/>
    <property type="evidence" value="ECO:0007669"/>
    <property type="project" value="UniProtKB-KW"/>
</dbReference>
<evidence type="ECO:0000256" key="11">
    <source>
        <dbReference type="RuleBase" id="RU000492"/>
    </source>
</evidence>
<dbReference type="CDD" id="cd00268">
    <property type="entry name" value="DEADc"/>
    <property type="match status" value="1"/>
</dbReference>
<organism evidence="16 17">
    <name type="scientific">Spirosoma agri</name>
    <dbReference type="NCBI Taxonomy" id="1987381"/>
    <lineage>
        <taxon>Bacteria</taxon>
        <taxon>Pseudomonadati</taxon>
        <taxon>Bacteroidota</taxon>
        <taxon>Cytophagia</taxon>
        <taxon>Cytophagales</taxon>
        <taxon>Cytophagaceae</taxon>
        <taxon>Spirosoma</taxon>
    </lineage>
</organism>
<proteinExistence type="inferred from homology"/>
<evidence type="ECO:0000256" key="8">
    <source>
        <dbReference type="ARBA" id="ARBA00047984"/>
    </source>
</evidence>
<dbReference type="InterPro" id="IPR001650">
    <property type="entry name" value="Helicase_C-like"/>
</dbReference>
<keyword evidence="6 11" id="KW-0067">ATP-binding</keyword>
<dbReference type="InterPro" id="IPR011545">
    <property type="entry name" value="DEAD/DEAH_box_helicase_dom"/>
</dbReference>
<dbReference type="GO" id="GO:0005829">
    <property type="term" value="C:cytosol"/>
    <property type="evidence" value="ECO:0007669"/>
    <property type="project" value="TreeGrafter"/>
</dbReference>
<feature type="short sequence motif" description="Q motif" evidence="10">
    <location>
        <begin position="1"/>
        <end position="29"/>
    </location>
</feature>
<dbReference type="SUPFAM" id="SSF52540">
    <property type="entry name" value="P-loop containing nucleoside triphosphate hydrolases"/>
    <property type="match status" value="1"/>
</dbReference>
<evidence type="ECO:0000256" key="12">
    <source>
        <dbReference type="SAM" id="MobiDB-lite"/>
    </source>
</evidence>
<dbReference type="PANTHER" id="PTHR47959">
    <property type="entry name" value="ATP-DEPENDENT RNA HELICASE RHLE-RELATED"/>
    <property type="match status" value="1"/>
</dbReference>
<evidence type="ECO:0000259" key="14">
    <source>
        <dbReference type="PROSITE" id="PS51194"/>
    </source>
</evidence>
<feature type="compositionally biased region" description="Polar residues" evidence="12">
    <location>
        <begin position="438"/>
        <end position="448"/>
    </location>
</feature>
<comment type="caution">
    <text evidence="16">The sequence shown here is derived from an EMBL/GenBank/DDBJ whole genome shotgun (WGS) entry which is preliminary data.</text>
</comment>
<feature type="compositionally biased region" description="Gly residues" evidence="12">
    <location>
        <begin position="393"/>
        <end position="404"/>
    </location>
</feature>
<dbReference type="PROSITE" id="PS00039">
    <property type="entry name" value="DEAD_ATP_HELICASE"/>
    <property type="match status" value="1"/>
</dbReference>
<evidence type="ECO:0000256" key="7">
    <source>
        <dbReference type="ARBA" id="ARBA00038437"/>
    </source>
</evidence>
<dbReference type="InterPro" id="IPR000629">
    <property type="entry name" value="RNA-helicase_DEAD-box_CS"/>
</dbReference>
<dbReference type="GO" id="GO:0009266">
    <property type="term" value="P:response to temperature stimulus"/>
    <property type="evidence" value="ECO:0007669"/>
    <property type="project" value="UniProtKB-ARBA"/>
</dbReference>
<evidence type="ECO:0000313" key="16">
    <source>
        <dbReference type="EMBL" id="NEU67044.1"/>
    </source>
</evidence>
<accession>A0A6M0IFV9</accession>
<dbReference type="GO" id="GO:0003724">
    <property type="term" value="F:RNA helicase activity"/>
    <property type="evidence" value="ECO:0007669"/>
    <property type="project" value="UniProtKB-EC"/>
</dbReference>
<dbReference type="PROSITE" id="PS51195">
    <property type="entry name" value="Q_MOTIF"/>
    <property type="match status" value="1"/>
</dbReference>
<dbReference type="InterPro" id="IPR027417">
    <property type="entry name" value="P-loop_NTPase"/>
</dbReference>
<evidence type="ECO:0000256" key="9">
    <source>
        <dbReference type="ARBA" id="ARBA00074363"/>
    </source>
</evidence>
<reference evidence="16 17" key="1">
    <citation type="submission" date="2020-02" db="EMBL/GenBank/DDBJ databases">
        <title>Draft genome sequence of two Spirosoma agri KCTC 52727 and Spirosoma terrae KCTC 52035.</title>
        <authorList>
            <person name="Rojas J."/>
            <person name="Ambika Manirajan B."/>
            <person name="Ratering S."/>
            <person name="Suarez C."/>
            <person name="Schnell S."/>
        </authorList>
    </citation>
    <scope>NUCLEOTIDE SEQUENCE [LARGE SCALE GENOMIC DNA]</scope>
    <source>
        <strain evidence="16 17">KCTC 52727</strain>
    </source>
</reference>
<feature type="domain" description="Helicase ATP-binding" evidence="13">
    <location>
        <begin position="32"/>
        <end position="209"/>
    </location>
</feature>
<dbReference type="EMBL" id="JAAGNZ010000001">
    <property type="protein sequence ID" value="NEU67044.1"/>
    <property type="molecule type" value="Genomic_DNA"/>
</dbReference>
<comment type="similarity">
    <text evidence="7 11">Belongs to the DEAD box helicase family.</text>
</comment>
<evidence type="ECO:0000256" key="6">
    <source>
        <dbReference type="ARBA" id="ARBA00022840"/>
    </source>
</evidence>
<keyword evidence="2" id="KW-0963">Cytoplasm</keyword>
<dbReference type="Pfam" id="PF00270">
    <property type="entry name" value="DEAD"/>
    <property type="match status" value="1"/>
</dbReference>
<keyword evidence="17" id="KW-1185">Reference proteome</keyword>
<dbReference type="GO" id="GO:0042255">
    <property type="term" value="P:ribosome assembly"/>
    <property type="evidence" value="ECO:0007669"/>
    <property type="project" value="UniProtKB-ARBA"/>
</dbReference>
<dbReference type="SMART" id="SM00490">
    <property type="entry name" value="HELICc"/>
    <property type="match status" value="1"/>
</dbReference>
<dbReference type="GO" id="GO:0005524">
    <property type="term" value="F:ATP binding"/>
    <property type="evidence" value="ECO:0007669"/>
    <property type="project" value="UniProtKB-KW"/>
</dbReference>
<dbReference type="GO" id="GO:0003676">
    <property type="term" value="F:nucleic acid binding"/>
    <property type="evidence" value="ECO:0007669"/>
    <property type="project" value="InterPro"/>
</dbReference>
<evidence type="ECO:0000256" key="5">
    <source>
        <dbReference type="ARBA" id="ARBA00022806"/>
    </source>
</evidence>
<keyword evidence="5 11" id="KW-0347">Helicase</keyword>
<dbReference type="RefSeq" id="WP_164036569.1">
    <property type="nucleotide sequence ID" value="NZ_JAAGNZ010000001.1"/>
</dbReference>
<sequence length="448" mass="49000">MQFSDLSLIDPILKALAEEGYTTPTPIQEQAIPTLLSRRDLLGCAQTGTGKTAAFAIPILQLLNEDRSKNPTAPRRIKTLVLTPTRELAIQIDESFASYGRHLNLRHTVIFGGVSQHSQVNTLRGGIDILIATPGRLLDLMNQNIISLRDVQFFVLDEADRMLDMGFIHDVKKVIARLPERRQSLFFSATMPPDVAKLADTILNKPAKIEVTPVSSTADTIQQAVYFVGKEDKRKLLVHILNDKGIESALVFSRTKHGADKVAKDLLKAGIQAEAIHGNKSQNARQRALSNFKSRQTRVLVATDIAARGIDVDELSHVINYELPNIPETYVHRIGRTGRAGNDGIALSFCDDEETEYLRDIHKLIGKRVPVIEDHPYVLNISAASVAPAQPRQGGGNRSGGQGRSNGSSNNGSFRRGATSGSTGTNTANSRGGNTSNRRYGNTRSDRT</sequence>
<dbReference type="CDD" id="cd18787">
    <property type="entry name" value="SF2_C_DEAD"/>
    <property type="match status" value="1"/>
</dbReference>
<evidence type="ECO:0000256" key="4">
    <source>
        <dbReference type="ARBA" id="ARBA00022801"/>
    </source>
</evidence>
<dbReference type="InterPro" id="IPR014014">
    <property type="entry name" value="RNA_helicase_DEAD_Q_motif"/>
</dbReference>
<dbReference type="EC" id="3.6.4.13" evidence="1"/>
<dbReference type="FunFam" id="3.40.50.300:FF:000108">
    <property type="entry name" value="ATP-dependent RNA helicase RhlE"/>
    <property type="match status" value="1"/>
</dbReference>
<keyword evidence="4 11" id="KW-0378">Hydrolase</keyword>
<comment type="catalytic activity">
    <reaction evidence="8">
        <text>ATP + H2O = ADP + phosphate + H(+)</text>
        <dbReference type="Rhea" id="RHEA:13065"/>
        <dbReference type="ChEBI" id="CHEBI:15377"/>
        <dbReference type="ChEBI" id="CHEBI:15378"/>
        <dbReference type="ChEBI" id="CHEBI:30616"/>
        <dbReference type="ChEBI" id="CHEBI:43474"/>
        <dbReference type="ChEBI" id="CHEBI:456216"/>
        <dbReference type="EC" id="3.6.4.13"/>
    </reaction>
</comment>
<feature type="region of interest" description="Disordered" evidence="12">
    <location>
        <begin position="388"/>
        <end position="448"/>
    </location>
</feature>
<dbReference type="InterPro" id="IPR050079">
    <property type="entry name" value="DEAD_box_RNA_helicase"/>
</dbReference>
<evidence type="ECO:0000313" key="17">
    <source>
        <dbReference type="Proteomes" id="UP000477386"/>
    </source>
</evidence>
<dbReference type="SMART" id="SM00487">
    <property type="entry name" value="DEXDc"/>
    <property type="match status" value="1"/>
</dbReference>
<dbReference type="AlphaFoldDB" id="A0A6M0IFV9"/>
<dbReference type="PANTHER" id="PTHR47959:SF13">
    <property type="entry name" value="ATP-DEPENDENT RNA HELICASE RHLE"/>
    <property type="match status" value="1"/>
</dbReference>
<evidence type="ECO:0000256" key="2">
    <source>
        <dbReference type="ARBA" id="ARBA00022490"/>
    </source>
</evidence>
<feature type="domain" description="Helicase C-terminal" evidence="14">
    <location>
        <begin position="220"/>
        <end position="380"/>
    </location>
</feature>
<dbReference type="Proteomes" id="UP000477386">
    <property type="component" value="Unassembled WGS sequence"/>
</dbReference>
<evidence type="ECO:0000256" key="10">
    <source>
        <dbReference type="PROSITE-ProRule" id="PRU00552"/>
    </source>
</evidence>
<evidence type="ECO:0000256" key="1">
    <source>
        <dbReference type="ARBA" id="ARBA00012552"/>
    </source>
</evidence>
<dbReference type="Pfam" id="PF00271">
    <property type="entry name" value="Helicase_C"/>
    <property type="match status" value="1"/>
</dbReference>
<dbReference type="Gene3D" id="3.40.50.300">
    <property type="entry name" value="P-loop containing nucleotide triphosphate hydrolases"/>
    <property type="match status" value="2"/>
</dbReference>
<dbReference type="InterPro" id="IPR014001">
    <property type="entry name" value="Helicase_ATP-bd"/>
</dbReference>
<dbReference type="PROSITE" id="PS51192">
    <property type="entry name" value="HELICASE_ATP_BIND_1"/>
    <property type="match status" value="1"/>
</dbReference>
<feature type="domain" description="DEAD-box RNA helicase Q" evidence="15">
    <location>
        <begin position="1"/>
        <end position="29"/>
    </location>
</feature>
<protein>
    <recommendedName>
        <fullName evidence="9">DEAD-box ATP-dependent RNA helicase RhpA</fullName>
        <ecNumber evidence="1">3.6.4.13</ecNumber>
    </recommendedName>
</protein>
<evidence type="ECO:0000259" key="15">
    <source>
        <dbReference type="PROSITE" id="PS51195"/>
    </source>
</evidence>
<feature type="compositionally biased region" description="Low complexity" evidence="12">
    <location>
        <begin position="405"/>
        <end position="437"/>
    </location>
</feature>
<evidence type="ECO:0000256" key="3">
    <source>
        <dbReference type="ARBA" id="ARBA00022741"/>
    </source>
</evidence>
<keyword evidence="3 11" id="KW-0547">Nucleotide-binding</keyword>
<dbReference type="InterPro" id="IPR044742">
    <property type="entry name" value="DEAD/DEAH_RhlB"/>
</dbReference>
<gene>
    <name evidence="16" type="ORF">GK091_09155</name>
</gene>